<proteinExistence type="predicted"/>
<reference evidence="1" key="1">
    <citation type="submission" date="2018-05" db="EMBL/GenBank/DDBJ databases">
        <authorList>
            <person name="Lanie J.A."/>
            <person name="Ng W.-L."/>
            <person name="Kazmierczak K.M."/>
            <person name="Andrzejewski T.M."/>
            <person name="Davidsen T.M."/>
            <person name="Wayne K.J."/>
            <person name="Tettelin H."/>
            <person name="Glass J.I."/>
            <person name="Rusch D."/>
            <person name="Podicherti R."/>
            <person name="Tsui H.-C.T."/>
            <person name="Winkler M.E."/>
        </authorList>
    </citation>
    <scope>NUCLEOTIDE SEQUENCE</scope>
</reference>
<evidence type="ECO:0000313" key="1">
    <source>
        <dbReference type="EMBL" id="SVB35788.1"/>
    </source>
</evidence>
<organism evidence="1">
    <name type="scientific">marine metagenome</name>
    <dbReference type="NCBI Taxonomy" id="408172"/>
    <lineage>
        <taxon>unclassified sequences</taxon>
        <taxon>metagenomes</taxon>
        <taxon>ecological metagenomes</taxon>
    </lineage>
</organism>
<dbReference type="SUPFAM" id="SSF54637">
    <property type="entry name" value="Thioesterase/thiol ester dehydrase-isomerase"/>
    <property type="match status" value="1"/>
</dbReference>
<sequence>MSGVPEPIRIWSTTVPPEWSDYNGHMSEGWYGVAFGAASDELLVHLGFGAPYRDAHGTFYTAETRIRFLREVHEGATICADTWLLGADAKRLHVLHHLIAGDDPEPVATQESMMLHVSQDECGAPRVGPMSEPLLTMSLDLAAAHASLPPADHVGLGIRSLR</sequence>
<name>A0A382DBJ0_9ZZZZ</name>
<gene>
    <name evidence="1" type="ORF">METZ01_LOCUS188642</name>
</gene>
<dbReference type="InterPro" id="IPR029069">
    <property type="entry name" value="HotDog_dom_sf"/>
</dbReference>
<dbReference type="Pfam" id="PF13279">
    <property type="entry name" value="4HBT_2"/>
    <property type="match status" value="1"/>
</dbReference>
<dbReference type="Gene3D" id="3.10.129.10">
    <property type="entry name" value="Hotdog Thioesterase"/>
    <property type="match status" value="1"/>
</dbReference>
<accession>A0A382DBJ0</accession>
<dbReference type="AlphaFoldDB" id="A0A382DBJ0"/>
<dbReference type="EMBL" id="UINC01038577">
    <property type="protein sequence ID" value="SVB35788.1"/>
    <property type="molecule type" value="Genomic_DNA"/>
</dbReference>
<protein>
    <submittedName>
        <fullName evidence="1">Uncharacterized protein</fullName>
    </submittedName>
</protein>
<dbReference type="CDD" id="cd00586">
    <property type="entry name" value="4HBT"/>
    <property type="match status" value="1"/>
</dbReference>